<accession>A0A6G7YP78</accession>
<proteinExistence type="predicted"/>
<dbReference type="KEGG" id="spii:G7077_06135"/>
<dbReference type="Proteomes" id="UP000503222">
    <property type="component" value="Chromosome"/>
</dbReference>
<name>A0A6G7YP78_9SPHN</name>
<reference evidence="1 2" key="1">
    <citation type="submission" date="2020-03" db="EMBL/GenBank/DDBJ databases">
        <title>Sphingomonas sp. nov., isolated from fish.</title>
        <authorList>
            <person name="Hyun D.-W."/>
            <person name="Bae J.-W."/>
        </authorList>
    </citation>
    <scope>NUCLEOTIDE SEQUENCE [LARGE SCALE GENOMIC DNA]</scope>
    <source>
        <strain evidence="1 2">HDW15B</strain>
    </source>
</reference>
<organism evidence="1 2">
    <name type="scientific">Sphingomonas piscis</name>
    <dbReference type="NCBI Taxonomy" id="2714943"/>
    <lineage>
        <taxon>Bacteria</taxon>
        <taxon>Pseudomonadati</taxon>
        <taxon>Pseudomonadota</taxon>
        <taxon>Alphaproteobacteria</taxon>
        <taxon>Sphingomonadales</taxon>
        <taxon>Sphingomonadaceae</taxon>
        <taxon>Sphingomonas</taxon>
    </lineage>
</organism>
<dbReference type="RefSeq" id="WP_166410934.1">
    <property type="nucleotide sequence ID" value="NZ_CP049869.1"/>
</dbReference>
<gene>
    <name evidence="1" type="ORF">G7077_06135</name>
</gene>
<evidence type="ECO:0000313" key="2">
    <source>
        <dbReference type="Proteomes" id="UP000503222"/>
    </source>
</evidence>
<sequence>MRSLIILPVAAAVASCSTAPQERMTSPRSEAKLQQLLAGKVAGPAQDCLSRLRTSDMVRIDDDTLLFRDGSKRVYLNELEGSCSGLGNSGYALVTKSFGGNGGQMCRGDIARTVDLTSGIQAGSCAIGAFVPYTAPRS</sequence>
<protein>
    <recommendedName>
        <fullName evidence="3">Lipoprotein</fullName>
    </recommendedName>
</protein>
<dbReference type="EMBL" id="CP049869">
    <property type="protein sequence ID" value="QIK78541.1"/>
    <property type="molecule type" value="Genomic_DNA"/>
</dbReference>
<dbReference type="AlphaFoldDB" id="A0A6G7YP78"/>
<evidence type="ECO:0000313" key="1">
    <source>
        <dbReference type="EMBL" id="QIK78541.1"/>
    </source>
</evidence>
<keyword evidence="2" id="KW-1185">Reference proteome</keyword>
<evidence type="ECO:0008006" key="3">
    <source>
        <dbReference type="Google" id="ProtNLM"/>
    </source>
</evidence>
<dbReference type="PROSITE" id="PS51257">
    <property type="entry name" value="PROKAR_LIPOPROTEIN"/>
    <property type="match status" value="1"/>
</dbReference>